<gene>
    <name evidence="5" type="ORF">BIN_B_01878</name>
</gene>
<dbReference type="SUPFAM" id="SSF47203">
    <property type="entry name" value="Acyl-CoA dehydrogenase C-terminal domain-like"/>
    <property type="match status" value="1"/>
</dbReference>
<feature type="domain" description="Acyl-CoA dehydrogenase/oxidase C-terminal" evidence="4">
    <location>
        <begin position="119"/>
        <end position="240"/>
    </location>
</feature>
<dbReference type="InterPro" id="IPR009075">
    <property type="entry name" value="AcylCo_DH/oxidase_C"/>
</dbReference>
<organism evidence="5">
    <name type="scientific">Mycobacterium riyadhense</name>
    <dbReference type="NCBI Taxonomy" id="486698"/>
    <lineage>
        <taxon>Bacteria</taxon>
        <taxon>Bacillati</taxon>
        <taxon>Actinomycetota</taxon>
        <taxon>Actinomycetes</taxon>
        <taxon>Mycobacteriales</taxon>
        <taxon>Mycobacteriaceae</taxon>
        <taxon>Mycobacterium</taxon>
    </lineage>
</organism>
<keyword evidence="2" id="KW-0274">FAD</keyword>
<accession>A0A653EI74</accession>
<dbReference type="RefSeq" id="WP_204079557.1">
    <property type="nucleotide sequence ID" value="NZ_CAJMWI010000001.1"/>
</dbReference>
<dbReference type="PANTHER" id="PTHR43884">
    <property type="entry name" value="ACYL-COA DEHYDROGENASE"/>
    <property type="match status" value="1"/>
</dbReference>
<evidence type="ECO:0000256" key="1">
    <source>
        <dbReference type="ARBA" id="ARBA00022630"/>
    </source>
</evidence>
<dbReference type="AlphaFoldDB" id="A0A653EI74"/>
<evidence type="ECO:0000256" key="2">
    <source>
        <dbReference type="ARBA" id="ARBA00022827"/>
    </source>
</evidence>
<protein>
    <submittedName>
        <fullName evidence="5">Acyl-CoA dehydrogenase, short-chain specific</fullName>
    </submittedName>
</protein>
<reference evidence="5" key="1">
    <citation type="submission" date="2019-05" db="EMBL/GenBank/DDBJ databases">
        <authorList>
            <person name="Naeem R."/>
            <person name="Antony C."/>
            <person name="Guan Q."/>
        </authorList>
    </citation>
    <scope>NUCLEOTIDE SEQUENCE</scope>
    <source>
        <strain evidence="5">2</strain>
    </source>
</reference>
<sequence>MTIDPELQLLSDSLRTTMVAVTGAKLDAALTELGWLDMLDEIPDIAIPLVFRLLGETGAHAPVINDVVLRAAGCAGGGIVPLPYAGESWVVWARTDEATLALDAELPIRRVSEGDPVPLAAGRRALGWWLIGTSRAMLALARQHALDRVQFGRPIASFQAVRHRLAETLVAIEGAEATLQATDESDEFACLLAKAAAGQAALTVARHCQQVLGGIGFTAEHQLHRHVKRSLTLDGLLGSSRELTREAGALVRDKGFAPRLVDL</sequence>
<dbReference type="Pfam" id="PF00441">
    <property type="entry name" value="Acyl-CoA_dh_1"/>
    <property type="match status" value="1"/>
</dbReference>
<evidence type="ECO:0000313" key="5">
    <source>
        <dbReference type="EMBL" id="VTO97158.1"/>
    </source>
</evidence>
<keyword evidence="3" id="KW-0560">Oxidoreductase</keyword>
<dbReference type="InterPro" id="IPR036250">
    <property type="entry name" value="AcylCo_DH-like_C"/>
</dbReference>
<dbReference type="Gene3D" id="1.20.140.10">
    <property type="entry name" value="Butyryl-CoA Dehydrogenase, subunit A, domain 3"/>
    <property type="match status" value="1"/>
</dbReference>
<evidence type="ECO:0000256" key="3">
    <source>
        <dbReference type="ARBA" id="ARBA00023002"/>
    </source>
</evidence>
<evidence type="ECO:0000259" key="4">
    <source>
        <dbReference type="Pfam" id="PF00441"/>
    </source>
</evidence>
<keyword evidence="1" id="KW-0285">Flavoprotein</keyword>
<dbReference type="EMBL" id="LR589077">
    <property type="protein sequence ID" value="VTO97158.1"/>
    <property type="molecule type" value="Genomic_DNA"/>
</dbReference>
<dbReference type="PANTHER" id="PTHR43884:SF20">
    <property type="entry name" value="ACYL-COA DEHYDROGENASE FADE28"/>
    <property type="match status" value="1"/>
</dbReference>
<proteinExistence type="predicted"/>
<dbReference type="GO" id="GO:0003995">
    <property type="term" value="F:acyl-CoA dehydrogenase activity"/>
    <property type="evidence" value="ECO:0007669"/>
    <property type="project" value="TreeGrafter"/>
</dbReference>
<name>A0A653EI74_9MYCO</name>